<gene>
    <name evidence="2" type="primary">OJ1123_B01.107</name>
    <name evidence="3" type="synonym">P0025D09.123</name>
</gene>
<dbReference type="EMBL" id="AP004264">
    <property type="protein sequence ID" value="BAD30541.1"/>
    <property type="molecule type" value="Genomic_DNA"/>
</dbReference>
<feature type="region of interest" description="Disordered" evidence="1">
    <location>
        <begin position="24"/>
        <end position="48"/>
    </location>
</feature>
<accession>Q8H5W9</accession>
<evidence type="ECO:0000256" key="1">
    <source>
        <dbReference type="SAM" id="MobiDB-lite"/>
    </source>
</evidence>
<evidence type="ECO:0000313" key="3">
    <source>
        <dbReference type="EMBL" id="BAD30541.1"/>
    </source>
</evidence>
<evidence type="ECO:0000313" key="4">
    <source>
        <dbReference type="Proteomes" id="UP000000763"/>
    </source>
</evidence>
<dbReference type="EMBL" id="AP003745">
    <property type="protein sequence ID" value="BAC15818.1"/>
    <property type="molecule type" value="Genomic_DNA"/>
</dbReference>
<name>Q8H5W9_ORYSJ</name>
<reference evidence="2" key="1">
    <citation type="submission" date="2001-06" db="EMBL/GenBank/DDBJ databases">
        <title>Oryza sativa nipponbare(GA3) genomic DNA, chromosome 7, BAC clone:OJ1123_B01.</title>
        <authorList>
            <person name="Sasaki T."/>
            <person name="Matsumoto T."/>
            <person name="Yamamoto K."/>
        </authorList>
    </citation>
    <scope>NUCLEOTIDE SEQUENCE</scope>
</reference>
<feature type="region of interest" description="Disordered" evidence="1">
    <location>
        <begin position="89"/>
        <end position="114"/>
    </location>
</feature>
<organism evidence="2 4">
    <name type="scientific">Oryza sativa subsp. japonica</name>
    <name type="common">Rice</name>
    <dbReference type="NCBI Taxonomy" id="39947"/>
    <lineage>
        <taxon>Eukaryota</taxon>
        <taxon>Viridiplantae</taxon>
        <taxon>Streptophyta</taxon>
        <taxon>Embryophyta</taxon>
        <taxon>Tracheophyta</taxon>
        <taxon>Spermatophyta</taxon>
        <taxon>Magnoliopsida</taxon>
        <taxon>Liliopsida</taxon>
        <taxon>Poales</taxon>
        <taxon>Poaceae</taxon>
        <taxon>BOP clade</taxon>
        <taxon>Oryzoideae</taxon>
        <taxon>Oryzeae</taxon>
        <taxon>Oryzinae</taxon>
        <taxon>Oryza</taxon>
        <taxon>Oryza sativa</taxon>
    </lineage>
</organism>
<reference evidence="4" key="3">
    <citation type="journal article" date="2005" name="Nature">
        <title>The map-based sequence of the rice genome.</title>
        <authorList>
            <consortium name="International rice genome sequencing project (IRGSP)"/>
            <person name="Matsumoto T."/>
            <person name="Wu J."/>
            <person name="Kanamori H."/>
            <person name="Katayose Y."/>
            <person name="Fujisawa M."/>
            <person name="Namiki N."/>
            <person name="Mizuno H."/>
            <person name="Yamamoto K."/>
            <person name="Antonio B.A."/>
            <person name="Baba T."/>
            <person name="Sakata K."/>
            <person name="Nagamura Y."/>
            <person name="Aoki H."/>
            <person name="Arikawa K."/>
            <person name="Arita K."/>
            <person name="Bito T."/>
            <person name="Chiden Y."/>
            <person name="Fujitsuka N."/>
            <person name="Fukunaka R."/>
            <person name="Hamada M."/>
            <person name="Harada C."/>
            <person name="Hayashi A."/>
            <person name="Hijishita S."/>
            <person name="Honda M."/>
            <person name="Hosokawa S."/>
            <person name="Ichikawa Y."/>
            <person name="Idonuma A."/>
            <person name="Iijima M."/>
            <person name="Ikeda M."/>
            <person name="Ikeno M."/>
            <person name="Ito K."/>
            <person name="Ito S."/>
            <person name="Ito T."/>
            <person name="Ito Y."/>
            <person name="Ito Y."/>
            <person name="Iwabuchi A."/>
            <person name="Kamiya K."/>
            <person name="Karasawa W."/>
            <person name="Kurita K."/>
            <person name="Katagiri S."/>
            <person name="Kikuta A."/>
            <person name="Kobayashi H."/>
            <person name="Kobayashi N."/>
            <person name="Machita K."/>
            <person name="Maehara T."/>
            <person name="Masukawa M."/>
            <person name="Mizubayashi T."/>
            <person name="Mukai Y."/>
            <person name="Nagasaki H."/>
            <person name="Nagata Y."/>
            <person name="Naito S."/>
            <person name="Nakashima M."/>
            <person name="Nakama Y."/>
            <person name="Nakamichi Y."/>
            <person name="Nakamura M."/>
            <person name="Meguro A."/>
            <person name="Negishi M."/>
            <person name="Ohta I."/>
            <person name="Ohta T."/>
            <person name="Okamoto M."/>
            <person name="Ono N."/>
            <person name="Saji S."/>
            <person name="Sakaguchi M."/>
            <person name="Sakai K."/>
            <person name="Shibata M."/>
            <person name="Shimokawa T."/>
            <person name="Song J."/>
            <person name="Takazaki Y."/>
            <person name="Terasawa K."/>
            <person name="Tsugane M."/>
            <person name="Tsuji K."/>
            <person name="Ueda S."/>
            <person name="Waki K."/>
            <person name="Yamagata H."/>
            <person name="Yamamoto M."/>
            <person name="Yamamoto S."/>
            <person name="Yamane H."/>
            <person name="Yoshiki S."/>
            <person name="Yoshihara R."/>
            <person name="Yukawa K."/>
            <person name="Zhong H."/>
            <person name="Yano M."/>
            <person name="Yuan Q."/>
            <person name="Ouyang S."/>
            <person name="Liu J."/>
            <person name="Jones K.M."/>
            <person name="Gansberger K."/>
            <person name="Moffat K."/>
            <person name="Hill J."/>
            <person name="Bera J."/>
            <person name="Fadrosh D."/>
            <person name="Jin S."/>
            <person name="Johri S."/>
            <person name="Kim M."/>
            <person name="Overton L."/>
            <person name="Reardon M."/>
            <person name="Tsitrin T."/>
            <person name="Vuong H."/>
            <person name="Weaver B."/>
            <person name="Ciecko A."/>
            <person name="Tallon L."/>
            <person name="Jackson J."/>
            <person name="Pai G."/>
            <person name="Aken S.V."/>
            <person name="Utterback T."/>
            <person name="Reidmuller S."/>
            <person name="Feldblyum T."/>
            <person name="Hsiao J."/>
            <person name="Zismann V."/>
            <person name="Iobst S."/>
            <person name="de Vazeille A.R."/>
            <person name="Buell C.R."/>
            <person name="Ying K."/>
            <person name="Li Y."/>
            <person name="Lu T."/>
            <person name="Huang Y."/>
            <person name="Zhao Q."/>
            <person name="Feng Q."/>
            <person name="Zhang L."/>
            <person name="Zhu J."/>
            <person name="Weng Q."/>
            <person name="Mu J."/>
            <person name="Lu Y."/>
            <person name="Fan D."/>
            <person name="Liu Y."/>
            <person name="Guan J."/>
            <person name="Zhang Y."/>
            <person name="Yu S."/>
            <person name="Liu X."/>
            <person name="Zhang Y."/>
            <person name="Hong G."/>
            <person name="Han B."/>
            <person name="Choisne N."/>
            <person name="Demange N."/>
            <person name="Orjeda G."/>
            <person name="Samain S."/>
            <person name="Cattolico L."/>
            <person name="Pelletier E."/>
            <person name="Couloux A."/>
            <person name="Segurens B."/>
            <person name="Wincker P."/>
            <person name="D'Hont A."/>
            <person name="Scarpelli C."/>
            <person name="Weissenbach J."/>
            <person name="Salanoubat M."/>
            <person name="Quetier F."/>
            <person name="Yu Y."/>
            <person name="Kim H.R."/>
            <person name="Rambo T."/>
            <person name="Currie J."/>
            <person name="Collura K."/>
            <person name="Luo M."/>
            <person name="Yang T."/>
            <person name="Ammiraju J.S.S."/>
            <person name="Engler F."/>
            <person name="Soderlund C."/>
            <person name="Wing R.A."/>
            <person name="Palmer L.E."/>
            <person name="de la Bastide M."/>
            <person name="Spiegel L."/>
            <person name="Nascimento L."/>
            <person name="Zutavern T."/>
            <person name="O'Shaughnessy A."/>
            <person name="Dike S."/>
            <person name="Dedhia N."/>
            <person name="Preston R."/>
            <person name="Balija V."/>
            <person name="McCombie W.R."/>
            <person name="Chow T."/>
            <person name="Chen H."/>
            <person name="Chung M."/>
            <person name="Chen C."/>
            <person name="Shaw J."/>
            <person name="Wu H."/>
            <person name="Hsiao K."/>
            <person name="Chao Y."/>
            <person name="Chu M."/>
            <person name="Cheng C."/>
            <person name="Hour A."/>
            <person name="Lee P."/>
            <person name="Lin S."/>
            <person name="Lin Y."/>
            <person name="Liou J."/>
            <person name="Liu S."/>
            <person name="Hsing Y."/>
            <person name="Raghuvanshi S."/>
            <person name="Mohanty A."/>
            <person name="Bharti A.K."/>
            <person name="Gaur A."/>
            <person name="Gupta V."/>
            <person name="Kumar D."/>
            <person name="Ravi V."/>
            <person name="Vij S."/>
            <person name="Kapur A."/>
            <person name="Khurana P."/>
            <person name="Khurana P."/>
            <person name="Khurana J.P."/>
            <person name="Tyagi A.K."/>
            <person name="Gaikwad K."/>
            <person name="Singh A."/>
            <person name="Dalal V."/>
            <person name="Srivastava S."/>
            <person name="Dixit A."/>
            <person name="Pal A.K."/>
            <person name="Ghazi I.A."/>
            <person name="Yadav M."/>
            <person name="Pandit A."/>
            <person name="Bhargava A."/>
            <person name="Sureshbabu K."/>
            <person name="Batra K."/>
            <person name="Sharma T.R."/>
            <person name="Mohapatra T."/>
            <person name="Singh N.K."/>
            <person name="Messing J."/>
            <person name="Nelson A.B."/>
            <person name="Fuks G."/>
            <person name="Kavchok S."/>
            <person name="Keizer G."/>
            <person name="Linton E."/>
            <person name="Llaca V."/>
            <person name="Song R."/>
            <person name="Tanyolac B."/>
            <person name="Young S."/>
            <person name="Ho-Il K."/>
            <person name="Hahn J.H."/>
            <person name="Sangsakoo G."/>
            <person name="Vanavichit A."/>
            <person name="de Mattos Luiz.A.T."/>
            <person name="Zimmer P.D."/>
            <person name="Malone G."/>
            <person name="Dellagostin O."/>
            <person name="de Oliveira A.C."/>
            <person name="Bevan M."/>
            <person name="Bancroft I."/>
            <person name="Minx P."/>
            <person name="Cordum H."/>
            <person name="Wilson R."/>
            <person name="Cheng Z."/>
            <person name="Jin W."/>
            <person name="Jiang J."/>
            <person name="Leong S.A."/>
            <person name="Iwama H."/>
            <person name="Gojobori T."/>
            <person name="Itoh T."/>
            <person name="Niimura Y."/>
            <person name="Fujii Y."/>
            <person name="Habara T."/>
            <person name="Sakai H."/>
            <person name="Sato Y."/>
            <person name="Wilson G."/>
            <person name="Kumar K."/>
            <person name="McCouch S."/>
            <person name="Juretic N."/>
            <person name="Hoen D."/>
            <person name="Wright S."/>
            <person name="Bruskiewich R."/>
            <person name="Bureau T."/>
            <person name="Miyao A."/>
            <person name="Hirochika H."/>
            <person name="Nishikawa T."/>
            <person name="Kadowaki K."/>
            <person name="Sugiura M."/>
            <person name="Burr B."/>
            <person name="Sasaki T."/>
        </authorList>
    </citation>
    <scope>NUCLEOTIDE SEQUENCE [LARGE SCALE GENOMIC DNA]</scope>
    <source>
        <strain evidence="4">cv. Nipponbare</strain>
    </source>
</reference>
<reference evidence="3" key="2">
    <citation type="submission" date="2001-10" db="EMBL/GenBank/DDBJ databases">
        <title>Oryza sativa nipponbare(GA3) genomic DNA, chromosome 7, PAC clone:P0025D09.</title>
        <authorList>
            <person name="Sasaki T."/>
            <person name="Matsumoto T."/>
            <person name="Yamamoto K."/>
        </authorList>
    </citation>
    <scope>NUCLEOTIDE SEQUENCE</scope>
</reference>
<reference evidence="4" key="4">
    <citation type="journal article" date="2008" name="Nucleic Acids Res.">
        <title>The rice annotation project database (RAP-DB): 2008 update.</title>
        <authorList>
            <consortium name="The rice annotation project (RAP)"/>
        </authorList>
    </citation>
    <scope>GENOME REANNOTATION</scope>
    <source>
        <strain evidence="4">cv. Nipponbare</strain>
    </source>
</reference>
<protein>
    <submittedName>
        <fullName evidence="2">Uncharacterized protein</fullName>
    </submittedName>
</protein>
<dbReference type="Proteomes" id="UP000000763">
    <property type="component" value="Chromosome 7"/>
</dbReference>
<dbReference type="AlphaFoldDB" id="Q8H5W9"/>
<proteinExistence type="predicted"/>
<evidence type="ECO:0000313" key="2">
    <source>
        <dbReference type="EMBL" id="BAC15818.1"/>
    </source>
</evidence>
<sequence>MTTIAGSKWGRPSLQICAENGLAPTTVAPRLPSGSSHRSRTGAGLPPLPHAHARRWLLPLELANGYSPSSLPLASRPSPPLRRVVRRAPAAGYFPSSPPLASRLSPPLRREVKG</sequence>